<dbReference type="InterPro" id="IPR006700">
    <property type="entry name" value="RsmE"/>
</dbReference>
<reference evidence="14 15" key="1">
    <citation type="journal article" date="2016" name="Nat. Commun.">
        <title>Thousands of microbial genomes shed light on interconnected biogeochemical processes in an aquifer system.</title>
        <authorList>
            <person name="Anantharaman K."/>
            <person name="Brown C.T."/>
            <person name="Hug L.A."/>
            <person name="Sharon I."/>
            <person name="Castelle C.J."/>
            <person name="Probst A.J."/>
            <person name="Thomas B.C."/>
            <person name="Singh A."/>
            <person name="Wilkins M.J."/>
            <person name="Karaoz U."/>
            <person name="Brodie E.L."/>
            <person name="Williams K.H."/>
            <person name="Hubbard S.S."/>
            <person name="Banfield J.F."/>
        </authorList>
    </citation>
    <scope>NUCLEOTIDE SEQUENCE [LARGE SCALE GENOMIC DNA]</scope>
</reference>
<gene>
    <name evidence="14" type="ORF">A2Y75_04645</name>
</gene>
<evidence type="ECO:0000256" key="12">
    <source>
        <dbReference type="PIRNR" id="PIRNR015601"/>
    </source>
</evidence>
<comment type="function">
    <text evidence="10 12">Specifically methylates the N3 position of the uracil ring of uridine 1498 (m3U1498) in 16S rRNA. Acts on the fully assembled 30S ribosomal subunit.</text>
</comment>
<evidence type="ECO:0000259" key="13">
    <source>
        <dbReference type="Pfam" id="PF04452"/>
    </source>
</evidence>
<accession>A0A1F2WGL5</accession>
<dbReference type="AlphaFoldDB" id="A0A1F2WGL5"/>
<name>A0A1F2WGL5_9ACTN</name>
<evidence type="ECO:0000256" key="7">
    <source>
        <dbReference type="ARBA" id="ARBA00022603"/>
    </source>
</evidence>
<proteinExistence type="inferred from homology"/>
<protein>
    <recommendedName>
        <fullName evidence="4 12">Ribosomal RNA small subunit methyltransferase E</fullName>
        <ecNumber evidence="3 12">2.1.1.193</ecNumber>
    </recommendedName>
</protein>
<feature type="domain" description="Ribosomal RNA small subunit methyltransferase E methyltransferase" evidence="13">
    <location>
        <begin position="75"/>
        <end position="232"/>
    </location>
</feature>
<dbReference type="InterPro" id="IPR015947">
    <property type="entry name" value="PUA-like_sf"/>
</dbReference>
<evidence type="ECO:0000256" key="10">
    <source>
        <dbReference type="ARBA" id="ARBA00025699"/>
    </source>
</evidence>
<dbReference type="InterPro" id="IPR029028">
    <property type="entry name" value="Alpha/beta_knot_MTases"/>
</dbReference>
<dbReference type="GO" id="GO:0070475">
    <property type="term" value="P:rRNA base methylation"/>
    <property type="evidence" value="ECO:0007669"/>
    <property type="project" value="TreeGrafter"/>
</dbReference>
<dbReference type="NCBIfam" id="TIGR00046">
    <property type="entry name" value="RsmE family RNA methyltransferase"/>
    <property type="match status" value="1"/>
</dbReference>
<organism evidence="14 15">
    <name type="scientific">Candidatus Solincola sediminis</name>
    <dbReference type="NCBI Taxonomy" id="1797199"/>
    <lineage>
        <taxon>Bacteria</taxon>
        <taxon>Bacillati</taxon>
        <taxon>Actinomycetota</taxon>
        <taxon>Candidatus Geothermincolia</taxon>
        <taxon>Candidatus Geothermincolales</taxon>
        <taxon>Candidatus Geothermincolaceae</taxon>
        <taxon>Candidatus Solincola</taxon>
    </lineage>
</organism>
<dbReference type="PANTHER" id="PTHR30027">
    <property type="entry name" value="RIBOSOMAL RNA SMALL SUBUNIT METHYLTRANSFERASE E"/>
    <property type="match status" value="1"/>
</dbReference>
<dbReference type="PANTHER" id="PTHR30027:SF3">
    <property type="entry name" value="16S RRNA (URACIL(1498)-N(3))-METHYLTRANSFERASE"/>
    <property type="match status" value="1"/>
</dbReference>
<comment type="caution">
    <text evidence="14">The sequence shown here is derived from an EMBL/GenBank/DDBJ whole genome shotgun (WGS) entry which is preliminary data.</text>
</comment>
<dbReference type="PIRSF" id="PIRSF015601">
    <property type="entry name" value="MTase_slr0722"/>
    <property type="match status" value="1"/>
</dbReference>
<evidence type="ECO:0000256" key="3">
    <source>
        <dbReference type="ARBA" id="ARBA00012328"/>
    </source>
</evidence>
<keyword evidence="6 12" id="KW-0698">rRNA processing</keyword>
<dbReference type="SUPFAM" id="SSF75217">
    <property type="entry name" value="alpha/beta knot"/>
    <property type="match status" value="1"/>
</dbReference>
<keyword evidence="5 12" id="KW-0963">Cytoplasm</keyword>
<comment type="subcellular location">
    <subcellularLocation>
        <location evidence="1 12">Cytoplasm</location>
    </subcellularLocation>
</comment>
<comment type="catalytic activity">
    <reaction evidence="11 12">
        <text>uridine(1498) in 16S rRNA + S-adenosyl-L-methionine = N(3)-methyluridine(1498) in 16S rRNA + S-adenosyl-L-homocysteine + H(+)</text>
        <dbReference type="Rhea" id="RHEA:42920"/>
        <dbReference type="Rhea" id="RHEA-COMP:10283"/>
        <dbReference type="Rhea" id="RHEA-COMP:10284"/>
        <dbReference type="ChEBI" id="CHEBI:15378"/>
        <dbReference type="ChEBI" id="CHEBI:57856"/>
        <dbReference type="ChEBI" id="CHEBI:59789"/>
        <dbReference type="ChEBI" id="CHEBI:65315"/>
        <dbReference type="ChEBI" id="CHEBI:74502"/>
        <dbReference type="EC" id="2.1.1.193"/>
    </reaction>
</comment>
<evidence type="ECO:0000256" key="8">
    <source>
        <dbReference type="ARBA" id="ARBA00022679"/>
    </source>
</evidence>
<keyword evidence="7 12" id="KW-0489">Methyltransferase</keyword>
<evidence type="ECO:0000256" key="9">
    <source>
        <dbReference type="ARBA" id="ARBA00022691"/>
    </source>
</evidence>
<dbReference type="GO" id="GO:0005737">
    <property type="term" value="C:cytoplasm"/>
    <property type="evidence" value="ECO:0007669"/>
    <property type="project" value="UniProtKB-SubCell"/>
</dbReference>
<dbReference type="Proteomes" id="UP000177876">
    <property type="component" value="Unassembled WGS sequence"/>
</dbReference>
<evidence type="ECO:0000256" key="6">
    <source>
        <dbReference type="ARBA" id="ARBA00022552"/>
    </source>
</evidence>
<keyword evidence="9 12" id="KW-0949">S-adenosyl-L-methionine</keyword>
<evidence type="ECO:0000256" key="5">
    <source>
        <dbReference type="ARBA" id="ARBA00022490"/>
    </source>
</evidence>
<evidence type="ECO:0000256" key="11">
    <source>
        <dbReference type="ARBA" id="ARBA00047944"/>
    </source>
</evidence>
<evidence type="ECO:0000313" key="14">
    <source>
        <dbReference type="EMBL" id="OFW56003.1"/>
    </source>
</evidence>
<keyword evidence="8 12" id="KW-0808">Transferase</keyword>
<dbReference type="InterPro" id="IPR029026">
    <property type="entry name" value="tRNA_m1G_MTases_N"/>
</dbReference>
<dbReference type="Gene3D" id="3.40.1280.10">
    <property type="match status" value="1"/>
</dbReference>
<dbReference type="InterPro" id="IPR046886">
    <property type="entry name" value="RsmE_MTase_dom"/>
</dbReference>
<sequence>MTIPRLYIPTSRLKEGTINVEGHDHHYLSRVLRMHRDQEVMVLDGEGLVGSGRIREMSTSKTFIIVDSVERHPEEIPRIYLYQALISPGKMDRVVQDCAEAGASLVPFSSRRSRKSEDVAGERLNRWRKLAMEAWRLSGRTYMPRVGEPLGFDRLEESLGEFEMIVFADEDGGKRSAEVLGETQPGKVALLIGPEGGFCDEERTGLCSMGAKRVTLGKGIFRAETAGLVLILAARCHYGLL</sequence>
<dbReference type="Pfam" id="PF04452">
    <property type="entry name" value="Methyltrans_RNA"/>
    <property type="match status" value="1"/>
</dbReference>
<dbReference type="CDD" id="cd18084">
    <property type="entry name" value="RsmE-like"/>
    <property type="match status" value="1"/>
</dbReference>
<evidence type="ECO:0000256" key="1">
    <source>
        <dbReference type="ARBA" id="ARBA00004496"/>
    </source>
</evidence>
<dbReference type="SUPFAM" id="SSF88697">
    <property type="entry name" value="PUA domain-like"/>
    <property type="match status" value="1"/>
</dbReference>
<dbReference type="GO" id="GO:0070042">
    <property type="term" value="F:rRNA (uridine-N3-)-methyltransferase activity"/>
    <property type="evidence" value="ECO:0007669"/>
    <property type="project" value="TreeGrafter"/>
</dbReference>
<dbReference type="STRING" id="1797197.A2Y75_04645"/>
<dbReference type="EC" id="2.1.1.193" evidence="3 12"/>
<evidence type="ECO:0000256" key="4">
    <source>
        <dbReference type="ARBA" id="ARBA00013673"/>
    </source>
</evidence>
<evidence type="ECO:0000313" key="15">
    <source>
        <dbReference type="Proteomes" id="UP000177876"/>
    </source>
</evidence>
<comment type="similarity">
    <text evidence="2 12">Belongs to the RNA methyltransferase RsmE family.</text>
</comment>
<dbReference type="EMBL" id="MELK01000050">
    <property type="protein sequence ID" value="OFW56003.1"/>
    <property type="molecule type" value="Genomic_DNA"/>
</dbReference>
<evidence type="ECO:0000256" key="2">
    <source>
        <dbReference type="ARBA" id="ARBA00005528"/>
    </source>
</evidence>